<gene>
    <name evidence="3" type="ORF">XAT740_LOCUS63923</name>
</gene>
<feature type="transmembrane region" description="Helical" evidence="2">
    <location>
        <begin position="19"/>
        <end position="35"/>
    </location>
</feature>
<feature type="region of interest" description="Disordered" evidence="1">
    <location>
        <begin position="69"/>
        <end position="104"/>
    </location>
</feature>
<organism evidence="3 4">
    <name type="scientific">Adineta ricciae</name>
    <name type="common">Rotifer</name>
    <dbReference type="NCBI Taxonomy" id="249248"/>
    <lineage>
        <taxon>Eukaryota</taxon>
        <taxon>Metazoa</taxon>
        <taxon>Spiralia</taxon>
        <taxon>Gnathifera</taxon>
        <taxon>Rotifera</taxon>
        <taxon>Eurotatoria</taxon>
        <taxon>Bdelloidea</taxon>
        <taxon>Adinetida</taxon>
        <taxon>Adinetidae</taxon>
        <taxon>Adineta</taxon>
    </lineage>
</organism>
<keyword evidence="2" id="KW-1133">Transmembrane helix</keyword>
<evidence type="ECO:0000256" key="2">
    <source>
        <dbReference type="SAM" id="Phobius"/>
    </source>
</evidence>
<evidence type="ECO:0000313" key="4">
    <source>
        <dbReference type="Proteomes" id="UP000663828"/>
    </source>
</evidence>
<feature type="compositionally biased region" description="Polar residues" evidence="1">
    <location>
        <begin position="70"/>
        <end position="88"/>
    </location>
</feature>
<keyword evidence="2" id="KW-0472">Membrane</keyword>
<dbReference type="AlphaFoldDB" id="A0A816HQQ4"/>
<name>A0A816HQQ4_ADIRI</name>
<feature type="compositionally biased region" description="Low complexity" evidence="1">
    <location>
        <begin position="89"/>
        <end position="104"/>
    </location>
</feature>
<sequence length="104" mass="11768">MDVYVDFISIVSTDSVDDAVGLLIAMYTIFGLSFDKKSRAVRLLYSVLYDETRYLTNSVRILMKEKNIEVHSQQQKQHQPMLNASSNDSTMPSTESRSSSQAQP</sequence>
<dbReference type="EMBL" id="CAJNOR010020825">
    <property type="protein sequence ID" value="CAF1690843.1"/>
    <property type="molecule type" value="Genomic_DNA"/>
</dbReference>
<accession>A0A816HQQ4</accession>
<dbReference type="Proteomes" id="UP000663828">
    <property type="component" value="Unassembled WGS sequence"/>
</dbReference>
<evidence type="ECO:0000256" key="1">
    <source>
        <dbReference type="SAM" id="MobiDB-lite"/>
    </source>
</evidence>
<keyword evidence="4" id="KW-1185">Reference proteome</keyword>
<keyword evidence="2" id="KW-0812">Transmembrane</keyword>
<proteinExistence type="predicted"/>
<comment type="caution">
    <text evidence="3">The sequence shown here is derived from an EMBL/GenBank/DDBJ whole genome shotgun (WGS) entry which is preliminary data.</text>
</comment>
<reference evidence="3" key="1">
    <citation type="submission" date="2021-02" db="EMBL/GenBank/DDBJ databases">
        <authorList>
            <person name="Nowell W R."/>
        </authorList>
    </citation>
    <scope>NUCLEOTIDE SEQUENCE</scope>
</reference>
<protein>
    <submittedName>
        <fullName evidence="3">Uncharacterized protein</fullName>
    </submittedName>
</protein>
<evidence type="ECO:0000313" key="3">
    <source>
        <dbReference type="EMBL" id="CAF1690843.1"/>
    </source>
</evidence>